<protein>
    <submittedName>
        <fullName evidence="1">Uncharacterized protein</fullName>
    </submittedName>
</protein>
<evidence type="ECO:0000313" key="2">
    <source>
        <dbReference type="Proteomes" id="UP000886520"/>
    </source>
</evidence>
<gene>
    <name evidence="1" type="ORF">GOP47_0004823</name>
</gene>
<accession>A0A9D4ZL00</accession>
<reference evidence="1 2" key="1">
    <citation type="submission" date="2021-01" db="EMBL/GenBank/DDBJ databases">
        <title>Adiantum capillus-veneris genome.</title>
        <authorList>
            <person name="Fang Y."/>
            <person name="Liao Q."/>
        </authorList>
    </citation>
    <scope>NUCLEOTIDE SEQUENCE [LARGE SCALE GENOMIC DNA]</scope>
    <source>
        <strain evidence="1">H3</strain>
        <tissue evidence="1">Leaf</tissue>
    </source>
</reference>
<dbReference type="AlphaFoldDB" id="A0A9D4ZL00"/>
<dbReference type="EMBL" id="JABFUD020000005">
    <property type="protein sequence ID" value="KAI5079344.1"/>
    <property type="molecule type" value="Genomic_DNA"/>
</dbReference>
<name>A0A9D4ZL00_ADICA</name>
<sequence>MSQLSVARQRTRSSKGRTGWDRAWPEWCRVACCQHEAVSLKGYGVVHQGIRRQHMHGQAKYGSEEVCDCAHAIAGMLQGNGNNRGAARECRQVPT</sequence>
<keyword evidence="2" id="KW-1185">Reference proteome</keyword>
<evidence type="ECO:0000313" key="1">
    <source>
        <dbReference type="EMBL" id="KAI5079344.1"/>
    </source>
</evidence>
<comment type="caution">
    <text evidence="1">The sequence shown here is derived from an EMBL/GenBank/DDBJ whole genome shotgun (WGS) entry which is preliminary data.</text>
</comment>
<proteinExistence type="predicted"/>
<dbReference type="Proteomes" id="UP000886520">
    <property type="component" value="Chromosome 5"/>
</dbReference>
<organism evidence="1 2">
    <name type="scientific">Adiantum capillus-veneris</name>
    <name type="common">Maidenhair fern</name>
    <dbReference type="NCBI Taxonomy" id="13818"/>
    <lineage>
        <taxon>Eukaryota</taxon>
        <taxon>Viridiplantae</taxon>
        <taxon>Streptophyta</taxon>
        <taxon>Embryophyta</taxon>
        <taxon>Tracheophyta</taxon>
        <taxon>Polypodiopsida</taxon>
        <taxon>Polypodiidae</taxon>
        <taxon>Polypodiales</taxon>
        <taxon>Pteridineae</taxon>
        <taxon>Pteridaceae</taxon>
        <taxon>Vittarioideae</taxon>
        <taxon>Adiantum</taxon>
    </lineage>
</organism>